<protein>
    <submittedName>
        <fullName evidence="1">DUF5990 family protein</fullName>
    </submittedName>
</protein>
<gene>
    <name evidence="1" type="ORF">V2S66_19485</name>
</gene>
<keyword evidence="2" id="KW-1185">Reference proteome</keyword>
<accession>A0ABU7PGE5</accession>
<sequence length="165" mass="16778">MNRGGLNRGGGSPVVLTLEGTGLPGSSCAGAAGFPGYEGIHVAVQRRGRPQELLGVTPGDAPGARWTLECLARPSADGLAELTGPYVQGGPGGRFVYLSWGTVGPGGQGFAMFRRAKLVLGAIPPEVAAAAVRTGRLTGRLGLTDAHGRPLCARVVPPAISWTAR</sequence>
<evidence type="ECO:0000313" key="1">
    <source>
        <dbReference type="EMBL" id="MEE4544147.1"/>
    </source>
</evidence>
<organism evidence="1 2">
    <name type="scientific">Actinacidiphila polyblastidii</name>
    <dbReference type="NCBI Taxonomy" id="3110430"/>
    <lineage>
        <taxon>Bacteria</taxon>
        <taxon>Bacillati</taxon>
        <taxon>Actinomycetota</taxon>
        <taxon>Actinomycetes</taxon>
        <taxon>Kitasatosporales</taxon>
        <taxon>Streptomycetaceae</taxon>
        <taxon>Actinacidiphila</taxon>
    </lineage>
</organism>
<evidence type="ECO:0000313" key="2">
    <source>
        <dbReference type="Proteomes" id="UP001344658"/>
    </source>
</evidence>
<dbReference type="RefSeq" id="WP_330797137.1">
    <property type="nucleotide sequence ID" value="NZ_JAZEWV010000015.1"/>
</dbReference>
<comment type="caution">
    <text evidence="1">The sequence shown here is derived from an EMBL/GenBank/DDBJ whole genome shotgun (WGS) entry which is preliminary data.</text>
</comment>
<proteinExistence type="predicted"/>
<reference evidence="1 2" key="1">
    <citation type="submission" date="2023-12" db="EMBL/GenBank/DDBJ databases">
        <title>Streptomyces sp. V4-01.</title>
        <authorList>
            <person name="Somphong A."/>
            <person name="Phongsopitanun W."/>
        </authorList>
    </citation>
    <scope>NUCLEOTIDE SEQUENCE [LARGE SCALE GENOMIC DNA]</scope>
    <source>
        <strain evidence="1 2">V4-01</strain>
    </source>
</reference>
<dbReference type="Pfam" id="PF19452">
    <property type="entry name" value="DUF5990"/>
    <property type="match status" value="1"/>
</dbReference>
<dbReference type="InterPro" id="IPR046032">
    <property type="entry name" value="DUF5990"/>
</dbReference>
<dbReference type="EMBL" id="JAZEWV010000015">
    <property type="protein sequence ID" value="MEE4544147.1"/>
    <property type="molecule type" value="Genomic_DNA"/>
</dbReference>
<name>A0ABU7PGE5_9ACTN</name>
<dbReference type="Proteomes" id="UP001344658">
    <property type="component" value="Unassembled WGS sequence"/>
</dbReference>